<dbReference type="InterPro" id="IPR005133">
    <property type="entry name" value="PhaG_MnhG_YufB"/>
</dbReference>
<feature type="transmembrane region" description="Helical" evidence="1">
    <location>
        <begin position="16"/>
        <end position="36"/>
    </location>
</feature>
<reference evidence="2" key="1">
    <citation type="submission" date="2022-06" db="EMBL/GenBank/DDBJ databases">
        <title>Isolation and Genomics of Futiania mangrovii gen. nov., sp. nov., a Rare and Metabolically-versatile member in the Class Alphaproteobacteria.</title>
        <authorList>
            <person name="Liu L."/>
            <person name="Huang W.-C."/>
            <person name="Pan J."/>
            <person name="Li J."/>
            <person name="Huang Y."/>
            <person name="Du H."/>
            <person name="Liu Y."/>
            <person name="Li M."/>
        </authorList>
    </citation>
    <scope>NUCLEOTIDE SEQUENCE</scope>
    <source>
        <strain evidence="2">FT118</strain>
    </source>
</reference>
<comment type="caution">
    <text evidence="2">The sequence shown here is derived from an EMBL/GenBank/DDBJ whole genome shotgun (WGS) entry which is preliminary data.</text>
</comment>
<dbReference type="AlphaFoldDB" id="A0A9J6PBY5"/>
<dbReference type="Pfam" id="PF03334">
    <property type="entry name" value="PhaG_MnhG_YufB"/>
    <property type="match status" value="1"/>
</dbReference>
<feature type="transmembrane region" description="Helical" evidence="1">
    <location>
        <begin position="56"/>
        <end position="83"/>
    </location>
</feature>
<dbReference type="PANTHER" id="PTHR34703">
    <property type="entry name" value="ANTIPORTER SUBUNIT MNHG2-RELATED"/>
    <property type="match status" value="1"/>
</dbReference>
<keyword evidence="1" id="KW-0472">Membrane</keyword>
<evidence type="ECO:0000313" key="3">
    <source>
        <dbReference type="Proteomes" id="UP001055804"/>
    </source>
</evidence>
<dbReference type="PANTHER" id="PTHR34703:SF1">
    <property type="entry name" value="ANTIPORTER SUBUNIT MNHG2-RELATED"/>
    <property type="match status" value="1"/>
</dbReference>
<evidence type="ECO:0000313" key="2">
    <source>
        <dbReference type="EMBL" id="MCP1336033.1"/>
    </source>
</evidence>
<dbReference type="GO" id="GO:0015385">
    <property type="term" value="F:sodium:proton antiporter activity"/>
    <property type="evidence" value="ECO:0007669"/>
    <property type="project" value="TreeGrafter"/>
</dbReference>
<dbReference type="Proteomes" id="UP001055804">
    <property type="component" value="Unassembled WGS sequence"/>
</dbReference>
<keyword evidence="3" id="KW-1185">Reference proteome</keyword>
<gene>
    <name evidence="2" type="primary">mnhG</name>
    <name evidence="2" type="ORF">NJQ99_06410</name>
</gene>
<dbReference type="RefSeq" id="WP_269331953.1">
    <property type="nucleotide sequence ID" value="NZ_JAMZFT010000001.1"/>
</dbReference>
<protein>
    <submittedName>
        <fullName evidence="2">Monovalent cation/H(+) antiporter subunit G</fullName>
    </submittedName>
</protein>
<dbReference type="NCBIfam" id="TIGR01300">
    <property type="entry name" value="CPA3_mnhG_phaG"/>
    <property type="match status" value="1"/>
</dbReference>
<sequence length="121" mass="12435">MSASELLALALDAASWALLVTGGLMLVIGAIGLLRFPDFYTRLHAGGVIDTLGADLMLLGMALQAGFSLVTVKLLLIGLFLFFTSPTSTHATANAAYFAGLRPVTADDGDKDGGPKPGEPA</sequence>
<proteinExistence type="predicted"/>
<keyword evidence="1" id="KW-1133">Transmembrane helix</keyword>
<evidence type="ECO:0000256" key="1">
    <source>
        <dbReference type="SAM" id="Phobius"/>
    </source>
</evidence>
<accession>A0A9J6PBY5</accession>
<keyword evidence="1" id="KW-0812">Transmembrane</keyword>
<dbReference type="EMBL" id="JAMZFT010000001">
    <property type="protein sequence ID" value="MCP1336033.1"/>
    <property type="molecule type" value="Genomic_DNA"/>
</dbReference>
<organism evidence="2 3">
    <name type="scientific">Futiania mangrovi</name>
    <dbReference type="NCBI Taxonomy" id="2959716"/>
    <lineage>
        <taxon>Bacteria</taxon>
        <taxon>Pseudomonadati</taxon>
        <taxon>Pseudomonadota</taxon>
        <taxon>Alphaproteobacteria</taxon>
        <taxon>Futianiales</taxon>
        <taxon>Futianiaceae</taxon>
        <taxon>Futiania</taxon>
    </lineage>
</organism>
<name>A0A9J6PBY5_9PROT</name>